<dbReference type="GO" id="GO:0016787">
    <property type="term" value="F:hydrolase activity"/>
    <property type="evidence" value="ECO:0007669"/>
    <property type="project" value="UniProtKB-KW"/>
</dbReference>
<dbReference type="Gene3D" id="3.40.50.10810">
    <property type="entry name" value="Tandem AAA-ATPase domain"/>
    <property type="match status" value="1"/>
</dbReference>
<organism evidence="6 7">
    <name type="scientific">Stachybotrys chartarum (strain CBS 109288 / IBT 7711)</name>
    <name type="common">Toxic black mold</name>
    <name type="synonym">Stilbospora chartarum</name>
    <dbReference type="NCBI Taxonomy" id="1280523"/>
    <lineage>
        <taxon>Eukaryota</taxon>
        <taxon>Fungi</taxon>
        <taxon>Dikarya</taxon>
        <taxon>Ascomycota</taxon>
        <taxon>Pezizomycotina</taxon>
        <taxon>Sordariomycetes</taxon>
        <taxon>Hypocreomycetidae</taxon>
        <taxon>Hypocreales</taxon>
        <taxon>Stachybotryaceae</taxon>
        <taxon>Stachybotrys</taxon>
    </lineage>
</organism>
<keyword evidence="2" id="KW-0378">Hydrolase</keyword>
<dbReference type="OrthoDB" id="448448at2759"/>
<dbReference type="SMART" id="SM00487">
    <property type="entry name" value="DEXDc"/>
    <property type="match status" value="1"/>
</dbReference>
<feature type="domain" description="Helicase ATP-binding" evidence="5">
    <location>
        <begin position="411"/>
        <end position="580"/>
    </location>
</feature>
<gene>
    <name evidence="6" type="ORF">S7711_04650</name>
</gene>
<reference evidence="6 7" key="1">
    <citation type="journal article" date="2014" name="BMC Genomics">
        <title>Comparative genome sequencing reveals chemotype-specific gene clusters in the toxigenic black mold Stachybotrys.</title>
        <authorList>
            <person name="Semeiks J."/>
            <person name="Borek D."/>
            <person name="Otwinowski Z."/>
            <person name="Grishin N.V."/>
        </authorList>
    </citation>
    <scope>NUCLEOTIDE SEQUENCE [LARGE SCALE GENOMIC DNA]</scope>
    <source>
        <strain evidence="7">CBS 109288 / IBT 7711</strain>
    </source>
</reference>
<evidence type="ECO:0000256" key="2">
    <source>
        <dbReference type="ARBA" id="ARBA00022801"/>
    </source>
</evidence>
<dbReference type="PROSITE" id="PS51192">
    <property type="entry name" value="HELICASE_ATP_BIND_1"/>
    <property type="match status" value="1"/>
</dbReference>
<keyword evidence="3" id="KW-0067">ATP-binding</keyword>
<dbReference type="GO" id="GO:0005524">
    <property type="term" value="F:ATP binding"/>
    <property type="evidence" value="ECO:0007669"/>
    <property type="project" value="UniProtKB-KW"/>
</dbReference>
<dbReference type="Pfam" id="PF00176">
    <property type="entry name" value="SNF2-rel_dom"/>
    <property type="match status" value="1"/>
</dbReference>
<dbReference type="InterPro" id="IPR038718">
    <property type="entry name" value="SNF2-like_sf"/>
</dbReference>
<feature type="region of interest" description="Disordered" evidence="4">
    <location>
        <begin position="1"/>
        <end position="30"/>
    </location>
</feature>
<evidence type="ECO:0000313" key="6">
    <source>
        <dbReference type="EMBL" id="KEY72977.1"/>
    </source>
</evidence>
<dbReference type="InterPro" id="IPR027417">
    <property type="entry name" value="P-loop_NTPase"/>
</dbReference>
<protein>
    <recommendedName>
        <fullName evidence="5">Helicase ATP-binding domain-containing protein</fullName>
    </recommendedName>
</protein>
<feature type="compositionally biased region" description="Polar residues" evidence="4">
    <location>
        <begin position="20"/>
        <end position="30"/>
    </location>
</feature>
<dbReference type="InterPro" id="IPR050628">
    <property type="entry name" value="SNF2_RAD54_helicase_TF"/>
</dbReference>
<dbReference type="EMBL" id="KL647944">
    <property type="protein sequence ID" value="KEY72977.1"/>
    <property type="molecule type" value="Genomic_DNA"/>
</dbReference>
<dbReference type="PANTHER" id="PTHR45626:SF22">
    <property type="entry name" value="DNA REPAIR PROTEIN RAD5"/>
    <property type="match status" value="1"/>
</dbReference>
<evidence type="ECO:0000256" key="3">
    <source>
        <dbReference type="ARBA" id="ARBA00022840"/>
    </source>
</evidence>
<sequence length="861" mass="97133">MDSSDHGQRPKRQRLDETWLRQNTSQLGGPSTAQCQNFTPMYHVTSPCAPCTQLAPWLDMMTYHHDSAIAPLTGHLTHSFAPRGSANTFELQSFDRYQTDFSGSILVTQQSVHYPTYQPPHWQPHVGFDMNSMKLENVLAPVSDHFRGTSDGVGVTSNLSASEATQLGQLVCFGMVSALRATYETRIRQVIPTGSLVEMESAERFFLVDYKYIRGRLHTNHGAMMQGLLDDKSLKLFVTFTSNAMEQDMRNSAQSSAVMPCTLDIVVYGPSYVYEEIGSWFEDYEIFLQDPRTCHLDTKYFNPHRLSSLDASQRPPLSEVVLKYSTLIQLSEISQRPDLLSALSITQDLEEAPQPLGVRTALKRHQKQALSFMLSRDNGWGFYQQRPDIWEIVDTTQTRQYLNTVSGVCQLEEPGVFAGGIVADPMGLGKTLTMISLVTMDTERDELFPGSLDAQTGKVQTMATLIIVSPPLLGAWEYELNTHVVPGAMRHRRHHGATRMMGEYELEGIRVVLTTYHTVSAEWMPSNPGESSLLFSVKWNRIILDEVCALDSRARWAVTGTPIQNRLSDFSALLQFIRVHPYDDPRYFDADIVSLWKSGQEVEAIERLKRLSRHIMLRRPKDTIDLPARHDLLCPVDFSQDEKTLYEKIRTLTIRKLDESLYDQSGSYKANSYMNALQQIESLRLFCDLGVQFQAHHEQCETESLDVSLDNWSVTAQRAFSIQQEVHPIVCLQCDSIFDVSRSSLEADDALPQLAHFSDCLRFACANSLISLSSNTMNDASSLLDFGLDYASDTLSSKVQTVIRDIKTRPTDEKWKQRVMELQESKRSLAGVLLSPHEGGQADDNNQGELQVLNSSLSLFT</sequence>
<evidence type="ECO:0000313" key="7">
    <source>
        <dbReference type="Proteomes" id="UP000028045"/>
    </source>
</evidence>
<evidence type="ECO:0000256" key="1">
    <source>
        <dbReference type="ARBA" id="ARBA00022741"/>
    </source>
</evidence>
<name>A0A084B5Z8_STACB</name>
<dbReference type="InterPro" id="IPR014001">
    <property type="entry name" value="Helicase_ATP-bd"/>
</dbReference>
<dbReference type="SUPFAM" id="SSF52540">
    <property type="entry name" value="P-loop containing nucleoside triphosphate hydrolases"/>
    <property type="match status" value="1"/>
</dbReference>
<evidence type="ECO:0000256" key="4">
    <source>
        <dbReference type="SAM" id="MobiDB-lite"/>
    </source>
</evidence>
<dbReference type="PANTHER" id="PTHR45626">
    <property type="entry name" value="TRANSCRIPTION TERMINATION FACTOR 2-RELATED"/>
    <property type="match status" value="1"/>
</dbReference>
<keyword evidence="1" id="KW-0547">Nucleotide-binding</keyword>
<dbReference type="GO" id="GO:0008094">
    <property type="term" value="F:ATP-dependent activity, acting on DNA"/>
    <property type="evidence" value="ECO:0007669"/>
    <property type="project" value="TreeGrafter"/>
</dbReference>
<dbReference type="Proteomes" id="UP000028045">
    <property type="component" value="Unassembled WGS sequence"/>
</dbReference>
<dbReference type="GO" id="GO:0006281">
    <property type="term" value="P:DNA repair"/>
    <property type="evidence" value="ECO:0007669"/>
    <property type="project" value="TreeGrafter"/>
</dbReference>
<feature type="compositionally biased region" description="Basic and acidic residues" evidence="4">
    <location>
        <begin position="1"/>
        <end position="19"/>
    </location>
</feature>
<dbReference type="CDD" id="cd18008">
    <property type="entry name" value="DEXDc_SHPRH-like"/>
    <property type="match status" value="1"/>
</dbReference>
<dbReference type="InterPro" id="IPR000330">
    <property type="entry name" value="SNF2_N"/>
</dbReference>
<accession>A0A084B5Z8</accession>
<keyword evidence="7" id="KW-1185">Reference proteome</keyword>
<dbReference type="AlphaFoldDB" id="A0A084B5Z8"/>
<dbReference type="GO" id="GO:0005634">
    <property type="term" value="C:nucleus"/>
    <property type="evidence" value="ECO:0007669"/>
    <property type="project" value="TreeGrafter"/>
</dbReference>
<proteinExistence type="predicted"/>
<dbReference type="HOGENOM" id="CLU_000315_2_7_1"/>
<evidence type="ECO:0000259" key="5">
    <source>
        <dbReference type="PROSITE" id="PS51192"/>
    </source>
</evidence>